<accession>A0A5C6CP66</accession>
<sequence>MFGLTSQLRRASVSIASHIVEGCARNSEPDFLRFLDMAFGSIREVEYQLTIARRLNTQPARPPNNLQAKRMKQQGCSLGSSAHFARRPDPLTTHDSSLRTHSLKVVIAIDAITDAPIVGSNA</sequence>
<comment type="caution">
    <text evidence="1">The sequence shown here is derived from an EMBL/GenBank/DDBJ whole genome shotgun (WGS) entry which is preliminary data.</text>
</comment>
<proteinExistence type="predicted"/>
<reference evidence="1 2" key="1">
    <citation type="submission" date="2019-02" db="EMBL/GenBank/DDBJ databases">
        <title>Deep-cultivation of Planctomycetes and their phenomic and genomic characterization uncovers novel biology.</title>
        <authorList>
            <person name="Wiegand S."/>
            <person name="Jogler M."/>
            <person name="Boedeker C."/>
            <person name="Pinto D."/>
            <person name="Vollmers J."/>
            <person name="Rivas-Marin E."/>
            <person name="Kohn T."/>
            <person name="Peeters S.H."/>
            <person name="Heuer A."/>
            <person name="Rast P."/>
            <person name="Oberbeckmann S."/>
            <person name="Bunk B."/>
            <person name="Jeske O."/>
            <person name="Meyerdierks A."/>
            <person name="Storesund J.E."/>
            <person name="Kallscheuer N."/>
            <person name="Luecker S."/>
            <person name="Lage O.M."/>
            <person name="Pohl T."/>
            <person name="Merkel B.J."/>
            <person name="Hornburger P."/>
            <person name="Mueller R.-W."/>
            <person name="Bruemmer F."/>
            <person name="Labrenz M."/>
            <person name="Spormann A.M."/>
            <person name="Op Den Camp H."/>
            <person name="Overmann J."/>
            <person name="Amann R."/>
            <person name="Jetten M.S.M."/>
            <person name="Mascher T."/>
            <person name="Medema M.H."/>
            <person name="Devos D.P."/>
            <person name="Kaster A.-K."/>
            <person name="Ovreas L."/>
            <person name="Rohde M."/>
            <person name="Galperin M.Y."/>
            <person name="Jogler C."/>
        </authorList>
    </citation>
    <scope>NUCLEOTIDE SEQUENCE [LARGE SCALE GENOMIC DNA]</scope>
    <source>
        <strain evidence="1 2">Pla52o</strain>
    </source>
</reference>
<dbReference type="InterPro" id="IPR036583">
    <property type="entry name" value="23S_rRNA_IVS_sf"/>
</dbReference>
<name>A0A5C6CP66_9BACT</name>
<evidence type="ECO:0000313" key="2">
    <source>
        <dbReference type="Proteomes" id="UP000316304"/>
    </source>
</evidence>
<evidence type="ECO:0000313" key="1">
    <source>
        <dbReference type="EMBL" id="TWU24856.1"/>
    </source>
</evidence>
<gene>
    <name evidence="1" type="ORF">Pla52o_11480</name>
</gene>
<dbReference type="Gene3D" id="1.20.1440.60">
    <property type="entry name" value="23S rRNA-intervening sequence"/>
    <property type="match status" value="1"/>
</dbReference>
<evidence type="ECO:0008006" key="3">
    <source>
        <dbReference type="Google" id="ProtNLM"/>
    </source>
</evidence>
<dbReference type="SUPFAM" id="SSF158446">
    <property type="entry name" value="IVS-encoded protein-like"/>
    <property type="match status" value="1"/>
</dbReference>
<dbReference type="AlphaFoldDB" id="A0A5C6CP66"/>
<dbReference type="Proteomes" id="UP000316304">
    <property type="component" value="Unassembled WGS sequence"/>
</dbReference>
<dbReference type="PANTHER" id="PTHR38471">
    <property type="entry name" value="FOUR HELIX BUNDLE PROTEIN"/>
    <property type="match status" value="1"/>
</dbReference>
<protein>
    <recommendedName>
        <fullName evidence="3">Four helix bundle protein</fullName>
    </recommendedName>
</protein>
<dbReference type="PANTHER" id="PTHR38471:SF2">
    <property type="entry name" value="FOUR HELIX BUNDLE PROTEIN"/>
    <property type="match status" value="1"/>
</dbReference>
<dbReference type="NCBIfam" id="TIGR02436">
    <property type="entry name" value="four helix bundle protein"/>
    <property type="match status" value="1"/>
</dbReference>
<dbReference type="InterPro" id="IPR012657">
    <property type="entry name" value="23S_rRNA-intervening_sequence"/>
</dbReference>
<dbReference type="Pfam" id="PF05635">
    <property type="entry name" value="23S_rRNA_IVP"/>
    <property type="match status" value="1"/>
</dbReference>
<dbReference type="CDD" id="cd16377">
    <property type="entry name" value="23S_rRNA_IVP_like"/>
    <property type="match status" value="1"/>
</dbReference>
<keyword evidence="2" id="KW-1185">Reference proteome</keyword>
<dbReference type="EMBL" id="SJPT01000002">
    <property type="protein sequence ID" value="TWU24856.1"/>
    <property type="molecule type" value="Genomic_DNA"/>
</dbReference>
<organism evidence="1 2">
    <name type="scientific">Novipirellula galeiformis</name>
    <dbReference type="NCBI Taxonomy" id="2528004"/>
    <lineage>
        <taxon>Bacteria</taxon>
        <taxon>Pseudomonadati</taxon>
        <taxon>Planctomycetota</taxon>
        <taxon>Planctomycetia</taxon>
        <taxon>Pirellulales</taxon>
        <taxon>Pirellulaceae</taxon>
        <taxon>Novipirellula</taxon>
    </lineage>
</organism>